<protein>
    <submittedName>
        <fullName evidence="3">Uncharacterized protein LOC112493781 isoform X1</fullName>
    </submittedName>
</protein>
<dbReference type="KEGG" id="ccin:112493781"/>
<dbReference type="Proteomes" id="UP000694920">
    <property type="component" value="Unplaced"/>
</dbReference>
<feature type="region of interest" description="Disordered" evidence="1">
    <location>
        <begin position="230"/>
        <end position="260"/>
    </location>
</feature>
<evidence type="ECO:0000256" key="1">
    <source>
        <dbReference type="SAM" id="MobiDB-lite"/>
    </source>
</evidence>
<evidence type="ECO:0000313" key="3">
    <source>
        <dbReference type="RefSeq" id="XP_024936675.1"/>
    </source>
</evidence>
<proteinExistence type="predicted"/>
<sequence>MDGNKKYKECPVLTLYLLTMNNKSDVSSCEIYHFHAVDFDRRAVDLANSHPCFISSHRNRSFKRISERFDFDKCSPYIDKIKTLFVPSLENRIYTGLEDFVYRDNASRESELSYLKKCINLATSWSDPLDALCEKYKDVDVLEEATKHFLNYGIKDGLITSFVNSIVLNNRLNRVCRELDSLHIEKNLLSYANVWNFITEKNYWVDTDCATSASSPITDVPVKDLGSDLDVETGSGMADTRQEERRAPKRSATYEHSSNLKLEHEDEDSLNYFEVNEDLLTSLKDGSNMFSGLSRDKTYRGRSSVCTKSSCLTYRTKHPKADWKNESLKLHIMKMYSKNGKGMRFRKSKKSSRLALPCKYEDLLCQIIKEDLSLSVFDFSVARKKFENGIYNVTSCLNNVISRLDGSNIKEFCLFCEIRQDYIKFKLKPRGPKKTNVCLFVARVATYKELSKRTRTRDNKKIIPVQDTETEATEIREDITRTEEKTDNLLKYDLSEAELVECDSHCRCPSMDLLLSEPLRKDEREDALGCTVKDVSYLKSLDGNATKNRLKSKSVQTLVPEMSSKGINIDLVPKGSAISLESNVTRIISFTDPSPLKIIKDSRDSLGVCHQDSKCRQVKSLESLDKSTIHEGSFDSSRQTLKSHEFNVCNKNATQANSESKKSQVSMRVEICQSKISFINKDVSKSHLSKINHTKSNVYKSHDIKSINERASNSKPQLKSNSTTFEKFIKTSNFRDAFSTRSIDKIKYLIRTKLCRRLLERDKSTNTSKTLLSNDKNYKSTSNGRTGRSSSTKDHSKSQKSLSTSRDKSRHNVYFNQLPGHSPRLSAGSDHLTPANKKSQVKNQSIKKSKRIKNTRIFENDTEKNYFRQIRYDRQNYSSRCSCYYGRGCNYDRNNFYSFTCNSESSKKFPSMYTSSRQVLLPQDSNDPWYTRDGCQLFKGDYHYGYGVPYYPLNFYCEGYNKENATSGFTIERNETKTDTDSCQGTEYRPYLQSYGEIPDSDYCHRLEPFDGCYKKSKNVWKYESSSSKQVLDNLETNFKIRLSQYLRLCRNVKYSLLKRYKPDDIYEVSRTSIPCMDKQ</sequence>
<keyword evidence="2" id="KW-1185">Reference proteome</keyword>
<organism evidence="2 3">
    <name type="scientific">Cephus cinctus</name>
    <name type="common">Wheat stem sawfly</name>
    <dbReference type="NCBI Taxonomy" id="211228"/>
    <lineage>
        <taxon>Eukaryota</taxon>
        <taxon>Metazoa</taxon>
        <taxon>Ecdysozoa</taxon>
        <taxon>Arthropoda</taxon>
        <taxon>Hexapoda</taxon>
        <taxon>Insecta</taxon>
        <taxon>Pterygota</taxon>
        <taxon>Neoptera</taxon>
        <taxon>Endopterygota</taxon>
        <taxon>Hymenoptera</taxon>
        <taxon>Cephoidea</taxon>
        <taxon>Cephidae</taxon>
        <taxon>Cephus</taxon>
    </lineage>
</organism>
<reference evidence="3" key="1">
    <citation type="submission" date="2025-08" db="UniProtKB">
        <authorList>
            <consortium name="RefSeq"/>
        </authorList>
    </citation>
    <scope>IDENTIFICATION</scope>
</reference>
<accession>A0AAJ7RA24</accession>
<dbReference type="RefSeq" id="XP_024936675.1">
    <property type="nucleotide sequence ID" value="XM_025080907.1"/>
</dbReference>
<feature type="compositionally biased region" description="Low complexity" evidence="1">
    <location>
        <begin position="780"/>
        <end position="790"/>
    </location>
</feature>
<evidence type="ECO:0000313" key="2">
    <source>
        <dbReference type="Proteomes" id="UP000694920"/>
    </source>
</evidence>
<name>A0AAJ7RA24_CEPCN</name>
<feature type="region of interest" description="Disordered" evidence="1">
    <location>
        <begin position="768"/>
        <end position="852"/>
    </location>
</feature>
<gene>
    <name evidence="3" type="primary">LOC112493781</name>
</gene>
<dbReference type="AlphaFoldDB" id="A0AAJ7RA24"/>
<dbReference type="GeneID" id="112493781"/>